<dbReference type="PATRIC" id="fig|69279.3.peg.3155"/>
<evidence type="ECO:0000313" key="4">
    <source>
        <dbReference type="Proteomes" id="UP000019849"/>
    </source>
</evidence>
<dbReference type="InterPro" id="IPR036249">
    <property type="entry name" value="Thioredoxin-like_sf"/>
</dbReference>
<dbReference type="eggNOG" id="COG0625">
    <property type="taxonomic scope" value="Bacteria"/>
</dbReference>
<accession>A0A011SXT0</accession>
<proteinExistence type="predicted"/>
<dbReference type="HOGENOM" id="CLU_011226_6_4_5"/>
<dbReference type="Gene3D" id="1.20.1050.10">
    <property type="match status" value="1"/>
</dbReference>
<feature type="domain" description="GST N-terminal" evidence="1">
    <location>
        <begin position="1"/>
        <end position="80"/>
    </location>
</feature>
<name>A0A011SXT0_9HYPH</name>
<comment type="caution">
    <text evidence="2">The sequence shown here is derived from an EMBL/GenBank/DDBJ whole genome shotgun (WGS) entry which is preliminary data.</text>
</comment>
<dbReference type="RefSeq" id="WP_035028584.1">
    <property type="nucleotide sequence ID" value="NZ_KK073894.1"/>
</dbReference>
<dbReference type="InterPro" id="IPR040079">
    <property type="entry name" value="Glutathione_S-Trfase"/>
</dbReference>
<dbReference type="PANTHER" id="PTHR44051:SF8">
    <property type="entry name" value="GLUTATHIONE S-TRANSFERASE GSTA"/>
    <property type="match status" value="1"/>
</dbReference>
<dbReference type="InterPro" id="IPR004045">
    <property type="entry name" value="Glutathione_S-Trfase_N"/>
</dbReference>
<dbReference type="Proteomes" id="UP000019849">
    <property type="component" value="Unassembled WGS sequence"/>
</dbReference>
<evidence type="ECO:0000313" key="5">
    <source>
        <dbReference type="Proteomes" id="UP000294958"/>
    </source>
</evidence>
<keyword evidence="5" id="KW-1185">Reference proteome</keyword>
<keyword evidence="2" id="KW-0808">Transferase</keyword>
<reference evidence="3 5" key="2">
    <citation type="submission" date="2019-03" db="EMBL/GenBank/DDBJ databases">
        <title>Genomic Encyclopedia of Type Strains, Phase IV (KMG-IV): sequencing the most valuable type-strain genomes for metagenomic binning, comparative biology and taxonomic classification.</title>
        <authorList>
            <person name="Goeker M."/>
        </authorList>
    </citation>
    <scope>NUCLEOTIDE SEQUENCE [LARGE SCALE GENOMIC DNA]</scope>
    <source>
        <strain evidence="3 5">DSM 11603</strain>
    </source>
</reference>
<dbReference type="SFLD" id="SFLDG01150">
    <property type="entry name" value="Main.1:_Beta-like"/>
    <property type="match status" value="1"/>
</dbReference>
<dbReference type="Gene3D" id="3.40.30.10">
    <property type="entry name" value="Glutaredoxin"/>
    <property type="match status" value="1"/>
</dbReference>
<dbReference type="InterPro" id="IPR036282">
    <property type="entry name" value="Glutathione-S-Trfase_C_sf"/>
</dbReference>
<dbReference type="GO" id="GO:0016740">
    <property type="term" value="F:transferase activity"/>
    <property type="evidence" value="ECO:0007669"/>
    <property type="project" value="UniProtKB-KW"/>
</dbReference>
<dbReference type="Pfam" id="PF13409">
    <property type="entry name" value="GST_N_2"/>
    <property type="match status" value="1"/>
</dbReference>
<dbReference type="PROSITE" id="PS50404">
    <property type="entry name" value="GST_NTER"/>
    <property type="match status" value="1"/>
</dbReference>
<dbReference type="CDD" id="cd03046">
    <property type="entry name" value="GST_N_GTT1_like"/>
    <property type="match status" value="1"/>
</dbReference>
<dbReference type="AlphaFoldDB" id="A0A011SXT0"/>
<protein>
    <submittedName>
        <fullName evidence="2">Glutathione S-transferase</fullName>
    </submittedName>
</protein>
<evidence type="ECO:0000259" key="1">
    <source>
        <dbReference type="PROSITE" id="PS50404"/>
    </source>
</evidence>
<dbReference type="PANTHER" id="PTHR44051">
    <property type="entry name" value="GLUTATHIONE S-TRANSFERASE-RELATED"/>
    <property type="match status" value="1"/>
</dbReference>
<sequence>MLTFYCMPWSRSSGVFWLLEEIGSPYEIELIDIRAPAGVPESYRSIQPNKKVPAIDHDGIVVTERAAITIYLADAFPESRLAPPIGDSRRAAYLTRLVYCDSVLDPVIAARAQGWRYDGGNSFSFGLFEDMVANLERVLSVQPYAVGDSFTAADTQLASGIHFTMNILKVLPDLPVFRDYIARAFDRPAYRRYAEKEAQLAKQVTPPQFQAPSTQ</sequence>
<dbReference type="EMBL" id="SNZF01000008">
    <property type="protein sequence ID" value="TDR35598.1"/>
    <property type="molecule type" value="Genomic_DNA"/>
</dbReference>
<dbReference type="SUPFAM" id="SSF47616">
    <property type="entry name" value="GST C-terminal domain-like"/>
    <property type="match status" value="1"/>
</dbReference>
<dbReference type="EMBL" id="JENY01000022">
    <property type="protein sequence ID" value="EXL04039.1"/>
    <property type="molecule type" value="Genomic_DNA"/>
</dbReference>
<evidence type="ECO:0000313" key="3">
    <source>
        <dbReference type="EMBL" id="TDR35598.1"/>
    </source>
</evidence>
<evidence type="ECO:0000313" key="2">
    <source>
        <dbReference type="EMBL" id="EXL04039.1"/>
    </source>
</evidence>
<dbReference type="STRING" id="69279.BG36_10320"/>
<dbReference type="Proteomes" id="UP000294958">
    <property type="component" value="Unassembled WGS sequence"/>
</dbReference>
<dbReference type="SUPFAM" id="SSF52833">
    <property type="entry name" value="Thioredoxin-like"/>
    <property type="match status" value="1"/>
</dbReference>
<dbReference type="SFLD" id="SFLDG00358">
    <property type="entry name" value="Main_(cytGST)"/>
    <property type="match status" value="1"/>
</dbReference>
<organism evidence="2 4">
    <name type="scientific">Aquamicrobium defluvii</name>
    <dbReference type="NCBI Taxonomy" id="69279"/>
    <lineage>
        <taxon>Bacteria</taxon>
        <taxon>Pseudomonadati</taxon>
        <taxon>Pseudomonadota</taxon>
        <taxon>Alphaproteobacteria</taxon>
        <taxon>Hyphomicrobiales</taxon>
        <taxon>Phyllobacteriaceae</taxon>
        <taxon>Aquamicrobium</taxon>
    </lineage>
</organism>
<dbReference type="OrthoDB" id="5740960at2"/>
<gene>
    <name evidence="2" type="ORF">BG36_10320</name>
    <name evidence="3" type="ORF">DES43_10821</name>
</gene>
<reference evidence="2 4" key="1">
    <citation type="submission" date="2014-02" db="EMBL/GenBank/DDBJ databases">
        <title>Aquamicrobium defluvii Genome sequencing.</title>
        <authorList>
            <person name="Wang X."/>
        </authorList>
    </citation>
    <scope>NUCLEOTIDE SEQUENCE [LARGE SCALE GENOMIC DNA]</scope>
    <source>
        <strain evidence="2 4">W13Z1</strain>
    </source>
</reference>
<dbReference type="SFLD" id="SFLDS00019">
    <property type="entry name" value="Glutathione_Transferase_(cytos"/>
    <property type="match status" value="1"/>
</dbReference>